<dbReference type="PROSITE" id="PS51379">
    <property type="entry name" value="4FE4S_FER_2"/>
    <property type="match status" value="1"/>
</dbReference>
<dbReference type="SUPFAM" id="SSF54862">
    <property type="entry name" value="4Fe-4S ferredoxins"/>
    <property type="match status" value="1"/>
</dbReference>
<reference evidence="2" key="1">
    <citation type="submission" date="2018-05" db="EMBL/GenBank/DDBJ databases">
        <authorList>
            <person name="Lanie J.A."/>
            <person name="Ng W.-L."/>
            <person name="Kazmierczak K.M."/>
            <person name="Andrzejewski T.M."/>
            <person name="Davidsen T.M."/>
            <person name="Wayne K.J."/>
            <person name="Tettelin H."/>
            <person name="Glass J.I."/>
            <person name="Rusch D."/>
            <person name="Podicherti R."/>
            <person name="Tsui H.-C.T."/>
            <person name="Winkler M.E."/>
        </authorList>
    </citation>
    <scope>NUCLEOTIDE SEQUENCE</scope>
</reference>
<evidence type="ECO:0000259" key="1">
    <source>
        <dbReference type="PROSITE" id="PS51379"/>
    </source>
</evidence>
<dbReference type="EMBL" id="UINC01033067">
    <property type="protein sequence ID" value="SVB21761.1"/>
    <property type="molecule type" value="Genomic_DNA"/>
</dbReference>
<feature type="non-terminal residue" evidence="2">
    <location>
        <position position="43"/>
    </location>
</feature>
<name>A0A382C7S6_9ZZZZ</name>
<proteinExistence type="predicted"/>
<dbReference type="InterPro" id="IPR017896">
    <property type="entry name" value="4Fe4S_Fe-S-bd"/>
</dbReference>
<accession>A0A382C7S6</accession>
<protein>
    <recommendedName>
        <fullName evidence="1">4Fe-4S ferredoxin-type domain-containing protein</fullName>
    </recommendedName>
</protein>
<sequence>MAADLRRCVGCQTCTAACKLANATPPGVQWRQVLDMETGTYPQ</sequence>
<gene>
    <name evidence="2" type="ORF">METZ01_LOCUS174615</name>
</gene>
<evidence type="ECO:0000313" key="2">
    <source>
        <dbReference type="EMBL" id="SVB21761.1"/>
    </source>
</evidence>
<dbReference type="Gene3D" id="3.30.70.20">
    <property type="match status" value="1"/>
</dbReference>
<feature type="domain" description="4Fe-4S ferredoxin-type" evidence="1">
    <location>
        <begin position="1"/>
        <end position="29"/>
    </location>
</feature>
<dbReference type="AlphaFoldDB" id="A0A382C7S6"/>
<organism evidence="2">
    <name type="scientific">marine metagenome</name>
    <dbReference type="NCBI Taxonomy" id="408172"/>
    <lineage>
        <taxon>unclassified sequences</taxon>
        <taxon>metagenomes</taxon>
        <taxon>ecological metagenomes</taxon>
    </lineage>
</organism>